<dbReference type="Gene3D" id="1.10.1790.10">
    <property type="entry name" value="PRD domain"/>
    <property type="match status" value="2"/>
</dbReference>
<dbReference type="InterPro" id="IPR050661">
    <property type="entry name" value="BglG_antiterminators"/>
</dbReference>
<dbReference type="GO" id="GO:0006355">
    <property type="term" value="P:regulation of DNA-templated transcription"/>
    <property type="evidence" value="ECO:0007669"/>
    <property type="project" value="InterPro"/>
</dbReference>
<dbReference type="AlphaFoldDB" id="A0A200J727"/>
<feature type="domain" description="PRD" evidence="2">
    <location>
        <begin position="171"/>
        <end position="281"/>
    </location>
</feature>
<dbReference type="EMBL" id="CP147246">
    <property type="protein sequence ID" value="WYJ94217.1"/>
    <property type="molecule type" value="Genomic_DNA"/>
</dbReference>
<dbReference type="Gene3D" id="2.30.24.10">
    <property type="entry name" value="CAT RNA-binding domain"/>
    <property type="match status" value="1"/>
</dbReference>
<dbReference type="Pfam" id="PF00874">
    <property type="entry name" value="PRD"/>
    <property type="match status" value="2"/>
</dbReference>
<reference evidence="4" key="2">
    <citation type="submission" date="2017-05" db="EMBL/GenBank/DDBJ databases">
        <authorList>
            <consortium name="The Broad Institute Genomics Platform"/>
            <consortium name="The Broad Institute Genomic Center for Infectious Diseases"/>
            <person name="Earl A."/>
            <person name="Manson A."/>
            <person name="Schwartman J."/>
            <person name="Gilmore M."/>
            <person name="Abouelleil A."/>
            <person name="Cao P."/>
            <person name="Chapman S."/>
            <person name="Cusick C."/>
            <person name="Shea T."/>
            <person name="Young S."/>
            <person name="Neafsey D."/>
            <person name="Nusbaum C."/>
            <person name="Birren B."/>
        </authorList>
    </citation>
    <scope>NUCLEOTIDE SEQUENCE</scope>
    <source>
        <strain evidence="4">9D6_DIV0238</strain>
    </source>
</reference>
<reference evidence="3" key="1">
    <citation type="submission" date="2017-05" db="EMBL/GenBank/DDBJ databases">
        <title>The Genome Sequence of Enterococcus sp. 9D6_DIV0238.</title>
        <authorList>
            <consortium name="The Broad Institute Genomics Platform"/>
            <consortium name="The Broad Institute Genomic Center for Infectious Diseases"/>
            <person name="Earl A."/>
            <person name="Manson A."/>
            <person name="Schwartman J."/>
            <person name="Gilmore M."/>
            <person name="Abouelleil A."/>
            <person name="Cao P."/>
            <person name="Chapman S."/>
            <person name="Cusick C."/>
            <person name="Shea T."/>
            <person name="Young S."/>
            <person name="Neafsey D."/>
            <person name="Nusbaum C."/>
            <person name="Birren B."/>
        </authorList>
    </citation>
    <scope>NUCLEOTIDE SEQUENCE [LARGE SCALE GENOMIC DNA]</scope>
    <source>
        <strain evidence="3">9D6_DIV0238</strain>
    </source>
</reference>
<dbReference type="InterPro" id="IPR011608">
    <property type="entry name" value="PRD"/>
</dbReference>
<gene>
    <name evidence="3" type="ORF">A5889_001358</name>
    <name evidence="4" type="ORF">A5889_001719</name>
</gene>
<reference evidence="4" key="3">
    <citation type="submission" date="2024-03" db="EMBL/GenBank/DDBJ databases">
        <title>The Genome Sequence of Enterococcus sp. DIV0238c.</title>
        <authorList>
            <consortium name="The Broad Institute Genomics Platform"/>
            <consortium name="The Broad Institute Microbial Omics Core"/>
            <consortium name="The Broad Institute Genomic Center for Infectious Diseases"/>
            <person name="Earl A."/>
            <person name="Manson A."/>
            <person name="Gilmore M."/>
            <person name="Schwartman J."/>
            <person name="Shea T."/>
            <person name="Abouelleil A."/>
            <person name="Cao P."/>
            <person name="Chapman S."/>
            <person name="Cusick C."/>
            <person name="Young S."/>
            <person name="Neafsey D."/>
            <person name="Nusbaum C."/>
            <person name="Birren B."/>
        </authorList>
    </citation>
    <scope>NUCLEOTIDE SEQUENCE</scope>
    <source>
        <strain evidence="4">9D6_DIV0238</strain>
    </source>
</reference>
<dbReference type="Pfam" id="PF03123">
    <property type="entry name" value="CAT_RBD"/>
    <property type="match status" value="1"/>
</dbReference>
<dbReference type="EMBL" id="NIBQ01000002">
    <property type="protein sequence ID" value="OUZ32649.1"/>
    <property type="molecule type" value="Genomic_DNA"/>
</dbReference>
<dbReference type="SUPFAM" id="SSF63520">
    <property type="entry name" value="PTS-regulatory domain, PRD"/>
    <property type="match status" value="2"/>
</dbReference>
<evidence type="ECO:0000313" key="3">
    <source>
        <dbReference type="EMBL" id="OUZ32649.1"/>
    </source>
</evidence>
<evidence type="ECO:0000313" key="5">
    <source>
        <dbReference type="Proteomes" id="UP000196151"/>
    </source>
</evidence>
<sequence length="283" mass="32933">MIIKKILNPNTILAVDSEQQEYVFFGKGIGYSRKIGQTVDDEDVNRVFIPVDNQQIQEYLRLFDSIPAVYFDITQQIIKRAEELLGTKLNTSIFFTLSDHLNFSIERHKKGLNILNRVYWEIKNYYPTEFSIGEYALKLLKKELGQILPQEEAANIAFHIINAQTVDSSTSKGMEYAKLVGGISDIVKYELKIDFDREDVHYQRFITHLKFFVERYFEGKMITEDDSGLFEQIAQLYPKALTVAFNVKDYVEILNTDKVTKEEIAYLTVHINRLMSNKKIDEV</sequence>
<keyword evidence="5" id="KW-1185">Reference proteome</keyword>
<dbReference type="GO" id="GO:0003723">
    <property type="term" value="F:RNA binding"/>
    <property type="evidence" value="ECO:0007669"/>
    <property type="project" value="InterPro"/>
</dbReference>
<feature type="domain" description="PRD" evidence="2">
    <location>
        <begin position="65"/>
        <end position="170"/>
    </location>
</feature>
<dbReference type="RefSeq" id="WP_087640498.1">
    <property type="nucleotide sequence ID" value="NZ_CP147246.1"/>
</dbReference>
<dbReference type="PANTHER" id="PTHR30185">
    <property type="entry name" value="CRYPTIC BETA-GLUCOSIDE BGL OPERON ANTITERMINATOR"/>
    <property type="match status" value="1"/>
</dbReference>
<dbReference type="SUPFAM" id="SSF50151">
    <property type="entry name" value="SacY-like RNA-binding domain"/>
    <property type="match status" value="1"/>
</dbReference>
<dbReference type="InterPro" id="IPR004341">
    <property type="entry name" value="CAT_RNA-bd_dom"/>
</dbReference>
<evidence type="ECO:0000256" key="1">
    <source>
        <dbReference type="ARBA" id="ARBA00022737"/>
    </source>
</evidence>
<dbReference type="InterPro" id="IPR036650">
    <property type="entry name" value="CAT_RNA-bd_dom_sf"/>
</dbReference>
<dbReference type="Proteomes" id="UP000196151">
    <property type="component" value="Chromosome"/>
</dbReference>
<protein>
    <submittedName>
        <fullName evidence="4">Beta-glucoside operon transcriptional antiterminator</fullName>
    </submittedName>
</protein>
<dbReference type="PANTHER" id="PTHR30185:SF15">
    <property type="entry name" value="CRYPTIC BETA-GLUCOSIDE BGL OPERON ANTITERMINATOR"/>
    <property type="match status" value="1"/>
</dbReference>
<accession>A0A200J727</accession>
<dbReference type="SMART" id="SM01061">
    <property type="entry name" value="CAT_RBD"/>
    <property type="match status" value="1"/>
</dbReference>
<evidence type="ECO:0000259" key="2">
    <source>
        <dbReference type="PROSITE" id="PS51372"/>
    </source>
</evidence>
<keyword evidence="1" id="KW-0677">Repeat</keyword>
<evidence type="ECO:0000313" key="4">
    <source>
        <dbReference type="EMBL" id="WYJ94217.1"/>
    </source>
</evidence>
<dbReference type="InterPro" id="IPR036634">
    <property type="entry name" value="PRD_sf"/>
</dbReference>
<proteinExistence type="predicted"/>
<organism evidence="3">
    <name type="scientific">Candidatus Enterococcus dunnyi</name>
    <dbReference type="NCBI Taxonomy" id="1834192"/>
    <lineage>
        <taxon>Bacteria</taxon>
        <taxon>Bacillati</taxon>
        <taxon>Bacillota</taxon>
        <taxon>Bacilli</taxon>
        <taxon>Lactobacillales</taxon>
        <taxon>Enterococcaceae</taxon>
        <taxon>Enterococcus</taxon>
    </lineage>
</organism>
<dbReference type="OrthoDB" id="9813552at2"/>
<name>A0A200J727_9ENTE</name>
<dbReference type="PROSITE" id="PS51372">
    <property type="entry name" value="PRD_2"/>
    <property type="match status" value="2"/>
</dbReference>